<dbReference type="CDD" id="cd09106">
    <property type="entry name" value="PLDc_vPLD3_4_5_like_1"/>
    <property type="match status" value="1"/>
</dbReference>
<reference evidence="3" key="2">
    <citation type="journal article" date="2023" name="Microbiol Resour">
        <title>Decontamination and Annotation of the Draft Genome Sequence of the Oomycete Lagenidium giganteum ARSEF 373.</title>
        <authorList>
            <person name="Morgan W.R."/>
            <person name="Tartar A."/>
        </authorList>
    </citation>
    <scope>NUCLEOTIDE SEQUENCE</scope>
    <source>
        <strain evidence="3">ARSEF 373</strain>
    </source>
</reference>
<keyword evidence="4" id="KW-1185">Reference proteome</keyword>
<dbReference type="InterPro" id="IPR025202">
    <property type="entry name" value="PLD-like_dom"/>
</dbReference>
<reference evidence="3" key="1">
    <citation type="submission" date="2022-11" db="EMBL/GenBank/DDBJ databases">
        <authorList>
            <person name="Morgan W.R."/>
            <person name="Tartar A."/>
        </authorList>
    </citation>
    <scope>NUCLEOTIDE SEQUENCE</scope>
    <source>
        <strain evidence="3">ARSEF 373</strain>
    </source>
</reference>
<dbReference type="Pfam" id="PF13918">
    <property type="entry name" value="PLDc_3"/>
    <property type="match status" value="1"/>
</dbReference>
<dbReference type="PROSITE" id="PS50035">
    <property type="entry name" value="PLD"/>
    <property type="match status" value="2"/>
</dbReference>
<dbReference type="CDD" id="cd09107">
    <property type="entry name" value="PLDc_vPLD3_4_5_like_2"/>
    <property type="match status" value="1"/>
</dbReference>
<evidence type="ECO:0000313" key="3">
    <source>
        <dbReference type="EMBL" id="DAZ96682.1"/>
    </source>
</evidence>
<dbReference type="Pfam" id="PF13091">
    <property type="entry name" value="PLDc_2"/>
    <property type="match status" value="1"/>
</dbReference>
<dbReference type="InterPro" id="IPR032803">
    <property type="entry name" value="PLDc_3"/>
</dbReference>
<evidence type="ECO:0000256" key="1">
    <source>
        <dbReference type="ARBA" id="ARBA00008664"/>
    </source>
</evidence>
<comment type="caution">
    <text evidence="3">The sequence shown here is derived from an EMBL/GenBank/DDBJ whole genome shotgun (WGS) entry which is preliminary data.</text>
</comment>
<organism evidence="3 4">
    <name type="scientific">Lagenidium giganteum</name>
    <dbReference type="NCBI Taxonomy" id="4803"/>
    <lineage>
        <taxon>Eukaryota</taxon>
        <taxon>Sar</taxon>
        <taxon>Stramenopiles</taxon>
        <taxon>Oomycota</taxon>
        <taxon>Peronosporomycetes</taxon>
        <taxon>Pythiales</taxon>
        <taxon>Pythiaceae</taxon>
    </lineage>
</organism>
<feature type="domain" description="PLD phosphodiesterase" evidence="2">
    <location>
        <begin position="188"/>
        <end position="215"/>
    </location>
</feature>
<gene>
    <name evidence="3" type="ORF">N0F65_009149</name>
</gene>
<evidence type="ECO:0000259" key="2">
    <source>
        <dbReference type="PROSITE" id="PS50035"/>
    </source>
</evidence>
<accession>A0AAV2YNR5</accession>
<dbReference type="InterPro" id="IPR050874">
    <property type="entry name" value="Diverse_PLD-related"/>
</dbReference>
<dbReference type="AlphaFoldDB" id="A0AAV2YNR5"/>
<dbReference type="SUPFAM" id="SSF56024">
    <property type="entry name" value="Phospholipase D/nuclease"/>
    <property type="match status" value="2"/>
</dbReference>
<dbReference type="PANTHER" id="PTHR10185">
    <property type="entry name" value="PHOSPHOLIPASE D - RELATED"/>
    <property type="match status" value="1"/>
</dbReference>
<dbReference type="PANTHER" id="PTHR10185:SF17">
    <property type="entry name" value="GM01519P-RELATED"/>
    <property type="match status" value="1"/>
</dbReference>
<evidence type="ECO:0000313" key="4">
    <source>
        <dbReference type="Proteomes" id="UP001146120"/>
    </source>
</evidence>
<name>A0AAV2YNR5_9STRA</name>
<protein>
    <recommendedName>
        <fullName evidence="2">PLD phosphodiesterase domain-containing protein</fullName>
    </recommendedName>
</protein>
<dbReference type="InterPro" id="IPR001736">
    <property type="entry name" value="PLipase_D/transphosphatidylase"/>
</dbReference>
<comment type="similarity">
    <text evidence="1">Belongs to the phospholipase D family.</text>
</comment>
<proteinExistence type="inferred from homology"/>
<feature type="domain" description="PLD phosphodiesterase" evidence="2">
    <location>
        <begin position="459"/>
        <end position="485"/>
    </location>
</feature>
<dbReference type="Gene3D" id="3.30.870.10">
    <property type="entry name" value="Endonuclease Chain A"/>
    <property type="match status" value="2"/>
</dbReference>
<sequence length="522" mass="58405">MHRAISIIISISSSSISIAWATLATAALALPVRVPVYVPSLDDLAHVSDPLPQLSLVETLPVGDFDLQSTVLQTADVLVAHTNQAQRSIDLSAMYWNLLGTDDRTVYTDPEMSAFGADRGAALFHALSDAAARGVKLRVLTSKEGLADDRSGSAHRNESSLPPELKQLVDAHPKQVSVHCWGGPEWYGGGILHQKLWIFDHTHVYVGSANMDWKSLAQVMEMGVFMEHLPPSSPWLQDVQKLFDTWWHWADRGLEVSTATYFSPQFEAPLQVPSWSLFLPSSNRTADPFVRAQLQSSFNIRQQALVQFAPASTPPSRIFLSAAPLEATVAHSRAFDEDALVYTIRSARQRVSLSVMDFTPYSMYSLKSHPAPIWWPALTDALLAGVFAKRGLHVRLLISEWQHTNKQMLEALQLLQEQGRLCEHMRSRCTGRLEVRIFRVPGWKNTTSIATKKPRWPPFTRVNHAKYIVSDTRANIGTSNMEWGYFYTTAGMSVNTDHEELRASLEAVFDRNWNSSYASPLE</sequence>
<dbReference type="EMBL" id="DAKRPA010000159">
    <property type="protein sequence ID" value="DAZ96682.1"/>
    <property type="molecule type" value="Genomic_DNA"/>
</dbReference>
<dbReference type="SMART" id="SM00155">
    <property type="entry name" value="PLDc"/>
    <property type="match status" value="2"/>
</dbReference>
<dbReference type="Proteomes" id="UP001146120">
    <property type="component" value="Unassembled WGS sequence"/>
</dbReference>
<dbReference type="GO" id="GO:0003824">
    <property type="term" value="F:catalytic activity"/>
    <property type="evidence" value="ECO:0007669"/>
    <property type="project" value="InterPro"/>
</dbReference>